<sequence>MQFHELIAGRALQAAYAGVSLPLQHAFGTIEQRARAHAGAVIKAIGATLIHTLAERGEDRIVCIIDHPVHGRCILKISFPAHQSIKGLANLALAQWVQEHRPALFPQVLEANAIYTVEEMVEGSGFRQWIDNGFSAGPVTRFLEDHKSLSDHASLWPGPDTLLPAEIKTIMGHVVDKIMQQRRYHGRQAQAVALARLHSRRDRLSRLAQELVDLCATVPIPRRMMCGDMTTVNLIVQNDTSRFYNVDYEFMRPGHHGFDLAYLLAMLGRLPVDTRTFANFSSLCLAPQILGNEQQIHFFRTYAQMLLLLAGAVHGSDASISHG</sequence>
<dbReference type="SUPFAM" id="SSF56112">
    <property type="entry name" value="Protein kinase-like (PK-like)"/>
    <property type="match status" value="1"/>
</dbReference>
<comment type="caution">
    <text evidence="1">The sequence shown here is derived from an EMBL/GenBank/DDBJ whole genome shotgun (WGS) entry which is preliminary data.</text>
</comment>
<dbReference type="InterPro" id="IPR011009">
    <property type="entry name" value="Kinase-like_dom_sf"/>
</dbReference>
<dbReference type="EMBL" id="JAVRHS010000002">
    <property type="protein sequence ID" value="MDT0575174.1"/>
    <property type="molecule type" value="Genomic_DNA"/>
</dbReference>
<gene>
    <name evidence="1" type="ORF">RM533_03120</name>
</gene>
<dbReference type="Gene3D" id="3.90.1200.10">
    <property type="match status" value="1"/>
</dbReference>
<proteinExistence type="predicted"/>
<evidence type="ECO:0000313" key="1">
    <source>
        <dbReference type="EMBL" id="MDT0575174.1"/>
    </source>
</evidence>
<dbReference type="RefSeq" id="WP_311339756.1">
    <property type="nucleotide sequence ID" value="NZ_JAVRHS010000002.1"/>
</dbReference>
<keyword evidence="2" id="KW-1185">Reference proteome</keyword>
<accession>A0ABU2ZHW1</accession>
<reference evidence="1 2" key="1">
    <citation type="submission" date="2023-09" db="EMBL/GenBank/DDBJ databases">
        <authorList>
            <person name="Rey-Velasco X."/>
        </authorList>
    </citation>
    <scope>NUCLEOTIDE SEQUENCE [LARGE SCALE GENOMIC DNA]</scope>
    <source>
        <strain evidence="1 2">F390</strain>
    </source>
</reference>
<protein>
    <submittedName>
        <fullName evidence="1">Phosphotransferase</fullName>
    </submittedName>
</protein>
<name>A0ABU2ZHW1_9SPHN</name>
<evidence type="ECO:0000313" key="2">
    <source>
        <dbReference type="Proteomes" id="UP001259803"/>
    </source>
</evidence>
<organism evidence="1 2">
    <name type="scientific">Croceicoccus esteveae</name>
    <dbReference type="NCBI Taxonomy" id="3075597"/>
    <lineage>
        <taxon>Bacteria</taxon>
        <taxon>Pseudomonadati</taxon>
        <taxon>Pseudomonadota</taxon>
        <taxon>Alphaproteobacteria</taxon>
        <taxon>Sphingomonadales</taxon>
        <taxon>Erythrobacteraceae</taxon>
        <taxon>Croceicoccus</taxon>
    </lineage>
</organism>
<dbReference type="Proteomes" id="UP001259803">
    <property type="component" value="Unassembled WGS sequence"/>
</dbReference>